<feature type="domain" description="DUF4485" evidence="1">
    <location>
        <begin position="15"/>
        <end position="82"/>
    </location>
</feature>
<evidence type="ECO:0000313" key="3">
    <source>
        <dbReference type="Proteomes" id="UP001154078"/>
    </source>
</evidence>
<dbReference type="InterPro" id="IPR027831">
    <property type="entry name" value="DUF4485"/>
</dbReference>
<keyword evidence="3" id="KW-1185">Reference proteome</keyword>
<accession>A0A9P0B0L0</accession>
<name>A0A9P0B0L0_BRAAE</name>
<reference evidence="2" key="1">
    <citation type="submission" date="2021-12" db="EMBL/GenBank/DDBJ databases">
        <authorList>
            <person name="King R."/>
        </authorList>
    </citation>
    <scope>NUCLEOTIDE SEQUENCE</scope>
</reference>
<evidence type="ECO:0000259" key="1">
    <source>
        <dbReference type="Pfam" id="PF14846"/>
    </source>
</evidence>
<dbReference type="Pfam" id="PF14846">
    <property type="entry name" value="DUF4485"/>
    <property type="match status" value="1"/>
</dbReference>
<dbReference type="EMBL" id="OV121134">
    <property type="protein sequence ID" value="CAH0552580.1"/>
    <property type="molecule type" value="Genomic_DNA"/>
</dbReference>
<proteinExistence type="predicted"/>
<dbReference type="OrthoDB" id="78101at2759"/>
<gene>
    <name evidence="2" type="ORF">MELIAE_LOCUS4770</name>
</gene>
<evidence type="ECO:0000313" key="2">
    <source>
        <dbReference type="EMBL" id="CAH0552580.1"/>
    </source>
</evidence>
<dbReference type="Proteomes" id="UP001154078">
    <property type="component" value="Chromosome 3"/>
</dbReference>
<sequence length="244" mass="28600">MDKTKNNIKDSINVFKFYKKLSEPLILSLRCFRDRYFAAAWLKKLEEQELGEEDLRISYLKLLILALSRGRLMGIFTDDPKKYKQLIDFRKNFDIHTFAKCMIEKDNEERISNIKKQIKGIKGRVEETSVYFDYSTSLQEYTSAQDIPHFGVHCYYAFSSEPFTIWQQNNKLNLPYYVFDCSKIKKAGYCSGNDRIARCRVVARPVPILGIVEEMIKNKSFPVWGSNILELRENQPVKKISCLS</sequence>
<protein>
    <recommendedName>
        <fullName evidence="1">DUF4485 domain-containing protein</fullName>
    </recommendedName>
</protein>
<dbReference type="AlphaFoldDB" id="A0A9P0B0L0"/>
<organism evidence="2 3">
    <name type="scientific">Brassicogethes aeneus</name>
    <name type="common">Rape pollen beetle</name>
    <name type="synonym">Meligethes aeneus</name>
    <dbReference type="NCBI Taxonomy" id="1431903"/>
    <lineage>
        <taxon>Eukaryota</taxon>
        <taxon>Metazoa</taxon>
        <taxon>Ecdysozoa</taxon>
        <taxon>Arthropoda</taxon>
        <taxon>Hexapoda</taxon>
        <taxon>Insecta</taxon>
        <taxon>Pterygota</taxon>
        <taxon>Neoptera</taxon>
        <taxon>Endopterygota</taxon>
        <taxon>Coleoptera</taxon>
        <taxon>Polyphaga</taxon>
        <taxon>Cucujiformia</taxon>
        <taxon>Nitidulidae</taxon>
        <taxon>Meligethinae</taxon>
        <taxon>Brassicogethes</taxon>
    </lineage>
</organism>